<keyword evidence="2" id="KW-1185">Reference proteome</keyword>
<gene>
    <name evidence="1" type="ORF">BDR25DRAFT_320600</name>
</gene>
<name>A0ACB6Q6R2_9PLEO</name>
<protein>
    <submittedName>
        <fullName evidence="1">Uncharacterized protein</fullName>
    </submittedName>
</protein>
<dbReference type="EMBL" id="MU003571">
    <property type="protein sequence ID" value="KAF2462629.1"/>
    <property type="molecule type" value="Genomic_DNA"/>
</dbReference>
<evidence type="ECO:0000313" key="2">
    <source>
        <dbReference type="Proteomes" id="UP000799755"/>
    </source>
</evidence>
<accession>A0ACB6Q6R2</accession>
<organism evidence="1 2">
    <name type="scientific">Lindgomyces ingoldianus</name>
    <dbReference type="NCBI Taxonomy" id="673940"/>
    <lineage>
        <taxon>Eukaryota</taxon>
        <taxon>Fungi</taxon>
        <taxon>Dikarya</taxon>
        <taxon>Ascomycota</taxon>
        <taxon>Pezizomycotina</taxon>
        <taxon>Dothideomycetes</taxon>
        <taxon>Pleosporomycetidae</taxon>
        <taxon>Pleosporales</taxon>
        <taxon>Lindgomycetaceae</taxon>
        <taxon>Lindgomyces</taxon>
    </lineage>
</organism>
<proteinExistence type="predicted"/>
<comment type="caution">
    <text evidence="1">The sequence shown here is derived from an EMBL/GenBank/DDBJ whole genome shotgun (WGS) entry which is preliminary data.</text>
</comment>
<reference evidence="1" key="1">
    <citation type="journal article" date="2020" name="Stud. Mycol.">
        <title>101 Dothideomycetes genomes: a test case for predicting lifestyles and emergence of pathogens.</title>
        <authorList>
            <person name="Haridas S."/>
            <person name="Albert R."/>
            <person name="Binder M."/>
            <person name="Bloem J."/>
            <person name="Labutti K."/>
            <person name="Salamov A."/>
            <person name="Andreopoulos B."/>
            <person name="Baker S."/>
            <person name="Barry K."/>
            <person name="Bills G."/>
            <person name="Bluhm B."/>
            <person name="Cannon C."/>
            <person name="Castanera R."/>
            <person name="Culley D."/>
            <person name="Daum C."/>
            <person name="Ezra D."/>
            <person name="Gonzalez J."/>
            <person name="Henrissat B."/>
            <person name="Kuo A."/>
            <person name="Liang C."/>
            <person name="Lipzen A."/>
            <person name="Lutzoni F."/>
            <person name="Magnuson J."/>
            <person name="Mondo S."/>
            <person name="Nolan M."/>
            <person name="Ohm R."/>
            <person name="Pangilinan J."/>
            <person name="Park H.-J."/>
            <person name="Ramirez L."/>
            <person name="Alfaro M."/>
            <person name="Sun H."/>
            <person name="Tritt A."/>
            <person name="Yoshinaga Y."/>
            <person name="Zwiers L.-H."/>
            <person name="Turgeon B."/>
            <person name="Goodwin S."/>
            <person name="Spatafora J."/>
            <person name="Crous P."/>
            <person name="Grigoriev I."/>
        </authorList>
    </citation>
    <scope>NUCLEOTIDE SEQUENCE</scope>
    <source>
        <strain evidence="1">ATCC 200398</strain>
    </source>
</reference>
<sequence length="110" mass="11716">MFMLIALSSVMLVSLGSAGHVRAVITIIELNKAKKAAYLRAAALRGCAARKPAPTTPCRRPLPGPASTPRRPPPSTAACPYKPYSTLYYSAYYREQVGYVLALASSLSSA</sequence>
<evidence type="ECO:0000313" key="1">
    <source>
        <dbReference type="EMBL" id="KAF2462629.1"/>
    </source>
</evidence>
<dbReference type="Proteomes" id="UP000799755">
    <property type="component" value="Unassembled WGS sequence"/>
</dbReference>